<sequence>MAESSSLGSAQVQFLDDRLALIHLPLDIYTVFLEPILKLLFYDVPSLDEDEGVEDESDTERHDDTSTSKKPAFINFSVTPIECSVACSRDLANKFFVPLAEKLNACSAAPDGDKVLISKEDYTVMQVEGQGLDACRRVLELTSPLAMAGISIFFISTYFSDYILFPMRARGRVIQALENRGFTFEATAGAFINSSSGPSRRSSPLGLEPTRIPGPDSMPSTISELQSRTFESLRKHNVQAYVDESLRIVQCAAHYREPSNMASPSGLRPGVITALMQDNPKFLSLTMTSTDPAASILLETRLLPRFAQRDPTDTLGLHSNENEEQNNLLIGAKDDVLMPIMFDLRNLPLEATGIICGVASRLAAATQNRDNPEPNDTANEDTEEHDGQQYRLPTTGSKEPVEMSFLSTTLGGTCIVGIPELERAMQSLRAEAESASLNASNDQEEEVSLDGALDD</sequence>
<dbReference type="AlphaFoldDB" id="A0A168DR87"/>
<feature type="region of interest" description="Disordered" evidence="1">
    <location>
        <begin position="365"/>
        <end position="398"/>
    </location>
</feature>
<dbReference type="VEuPathDB" id="FungiDB:AAP_00284"/>
<organism evidence="3 4">
    <name type="scientific">Ascosphaera apis ARSEF 7405</name>
    <dbReference type="NCBI Taxonomy" id="392613"/>
    <lineage>
        <taxon>Eukaryota</taxon>
        <taxon>Fungi</taxon>
        <taxon>Dikarya</taxon>
        <taxon>Ascomycota</taxon>
        <taxon>Pezizomycotina</taxon>
        <taxon>Eurotiomycetes</taxon>
        <taxon>Eurotiomycetidae</taxon>
        <taxon>Onygenales</taxon>
        <taxon>Ascosphaeraceae</taxon>
        <taxon>Ascosphaera</taxon>
    </lineage>
</organism>
<dbReference type="PANTHER" id="PTHR31131:SF6">
    <property type="entry name" value="CASTOR ACT DOMAIN-CONTAINING PROTEIN"/>
    <property type="match status" value="1"/>
</dbReference>
<dbReference type="InterPro" id="IPR051719">
    <property type="entry name" value="CASTOR_mTORC1"/>
</dbReference>
<protein>
    <recommendedName>
        <fullName evidence="2">CASTOR ACT domain-containing protein</fullName>
    </recommendedName>
</protein>
<feature type="domain" description="CASTOR ACT" evidence="2">
    <location>
        <begin position="118"/>
        <end position="179"/>
    </location>
</feature>
<dbReference type="EMBL" id="AZGZ01000001">
    <property type="protein sequence ID" value="KZZ98023.1"/>
    <property type="molecule type" value="Genomic_DNA"/>
</dbReference>
<dbReference type="OrthoDB" id="58529at2759"/>
<evidence type="ECO:0000259" key="2">
    <source>
        <dbReference type="Pfam" id="PF13840"/>
    </source>
</evidence>
<gene>
    <name evidence="3" type="ORF">AAP_00284</name>
</gene>
<comment type="caution">
    <text evidence="3">The sequence shown here is derived from an EMBL/GenBank/DDBJ whole genome shotgun (WGS) entry which is preliminary data.</text>
</comment>
<feature type="region of interest" description="Disordered" evidence="1">
    <location>
        <begin position="430"/>
        <end position="455"/>
    </location>
</feature>
<dbReference type="InterPro" id="IPR027795">
    <property type="entry name" value="CASTOR_ACT_dom"/>
</dbReference>
<evidence type="ECO:0000256" key="1">
    <source>
        <dbReference type="SAM" id="MobiDB-lite"/>
    </source>
</evidence>
<dbReference type="Pfam" id="PF13840">
    <property type="entry name" value="ACT_7"/>
    <property type="match status" value="1"/>
</dbReference>
<feature type="compositionally biased region" description="Acidic residues" evidence="1">
    <location>
        <begin position="49"/>
        <end position="58"/>
    </location>
</feature>
<dbReference type="GO" id="GO:0046394">
    <property type="term" value="P:carboxylic acid biosynthetic process"/>
    <property type="evidence" value="ECO:0007669"/>
    <property type="project" value="UniProtKB-ARBA"/>
</dbReference>
<dbReference type="InterPro" id="IPR045865">
    <property type="entry name" value="ACT-like_dom_sf"/>
</dbReference>
<reference evidence="3 4" key="1">
    <citation type="journal article" date="2016" name="Genome Biol. Evol.">
        <title>Divergent and convergent evolution of fungal pathogenicity.</title>
        <authorList>
            <person name="Shang Y."/>
            <person name="Xiao G."/>
            <person name="Zheng P."/>
            <person name="Cen K."/>
            <person name="Zhan S."/>
            <person name="Wang C."/>
        </authorList>
    </citation>
    <scope>NUCLEOTIDE SEQUENCE [LARGE SCALE GENOMIC DNA]</scope>
    <source>
        <strain evidence="3 4">ARSEF 7405</strain>
    </source>
</reference>
<dbReference type="GO" id="GO:0006520">
    <property type="term" value="P:amino acid metabolic process"/>
    <property type="evidence" value="ECO:0007669"/>
    <property type="project" value="UniProtKB-ARBA"/>
</dbReference>
<feature type="region of interest" description="Disordered" evidence="1">
    <location>
        <begin position="195"/>
        <end position="219"/>
    </location>
</feature>
<dbReference type="Proteomes" id="UP000242877">
    <property type="component" value="Unassembled WGS sequence"/>
</dbReference>
<dbReference type="PANTHER" id="PTHR31131">
    <property type="entry name" value="CHROMOSOME 1, WHOLE GENOME SHOTGUN SEQUENCE"/>
    <property type="match status" value="1"/>
</dbReference>
<feature type="compositionally biased region" description="Low complexity" evidence="1">
    <location>
        <begin position="430"/>
        <end position="441"/>
    </location>
</feature>
<accession>A0A168DR87</accession>
<name>A0A168DR87_9EURO</name>
<feature type="compositionally biased region" description="Low complexity" evidence="1">
    <location>
        <begin position="195"/>
        <end position="207"/>
    </location>
</feature>
<feature type="compositionally biased region" description="Acidic residues" evidence="1">
    <location>
        <begin position="442"/>
        <end position="455"/>
    </location>
</feature>
<proteinExistence type="predicted"/>
<evidence type="ECO:0000313" key="3">
    <source>
        <dbReference type="EMBL" id="KZZ98023.1"/>
    </source>
</evidence>
<dbReference type="SUPFAM" id="SSF55021">
    <property type="entry name" value="ACT-like"/>
    <property type="match status" value="1"/>
</dbReference>
<feature type="compositionally biased region" description="Polar residues" evidence="1">
    <location>
        <begin position="365"/>
        <end position="377"/>
    </location>
</feature>
<feature type="region of interest" description="Disordered" evidence="1">
    <location>
        <begin position="49"/>
        <end position="68"/>
    </location>
</feature>
<keyword evidence="4" id="KW-1185">Reference proteome</keyword>
<evidence type="ECO:0000313" key="4">
    <source>
        <dbReference type="Proteomes" id="UP000242877"/>
    </source>
</evidence>
<dbReference type="Gene3D" id="3.30.2130.10">
    <property type="entry name" value="VC0802-like"/>
    <property type="match status" value="1"/>
</dbReference>